<accession>A0A0L8HLR9</accession>
<reference evidence="1" key="1">
    <citation type="submission" date="2015-07" db="EMBL/GenBank/DDBJ databases">
        <title>MeaNS - Measles Nucleotide Surveillance Program.</title>
        <authorList>
            <person name="Tran T."/>
            <person name="Druce J."/>
        </authorList>
    </citation>
    <scope>NUCLEOTIDE SEQUENCE</scope>
    <source>
        <strain evidence="1">UCB-OBI-ISO-001</strain>
        <tissue evidence="1">Gonad</tissue>
    </source>
</reference>
<sequence length="88" mass="9868">MCVLVGGWVGRRNIRGQLESGEQGIYNVWLILVSYTQAALSQGGVGLSQKEEGVLVFWRPTRHMCFRCWNNTDTTTLVIRHSCLATTP</sequence>
<name>A0A0L8HLR9_OCTBM</name>
<protein>
    <submittedName>
        <fullName evidence="1">Uncharacterized protein</fullName>
    </submittedName>
</protein>
<evidence type="ECO:0000313" key="1">
    <source>
        <dbReference type="EMBL" id="KOF90147.1"/>
    </source>
</evidence>
<organism evidence="1">
    <name type="scientific">Octopus bimaculoides</name>
    <name type="common">California two-spotted octopus</name>
    <dbReference type="NCBI Taxonomy" id="37653"/>
    <lineage>
        <taxon>Eukaryota</taxon>
        <taxon>Metazoa</taxon>
        <taxon>Spiralia</taxon>
        <taxon>Lophotrochozoa</taxon>
        <taxon>Mollusca</taxon>
        <taxon>Cephalopoda</taxon>
        <taxon>Coleoidea</taxon>
        <taxon>Octopodiformes</taxon>
        <taxon>Octopoda</taxon>
        <taxon>Incirrata</taxon>
        <taxon>Octopodidae</taxon>
        <taxon>Octopus</taxon>
    </lineage>
</organism>
<proteinExistence type="predicted"/>
<gene>
    <name evidence="1" type="ORF">OCBIM_22011707mg</name>
</gene>
<dbReference type="AlphaFoldDB" id="A0A0L8HLR9"/>
<dbReference type="EMBL" id="KQ417824">
    <property type="protein sequence ID" value="KOF90147.1"/>
    <property type="molecule type" value="Genomic_DNA"/>
</dbReference>